<organism evidence="5 6">
    <name type="scientific">Cirrhinus molitorella</name>
    <name type="common">mud carp</name>
    <dbReference type="NCBI Taxonomy" id="172907"/>
    <lineage>
        <taxon>Eukaryota</taxon>
        <taxon>Metazoa</taxon>
        <taxon>Chordata</taxon>
        <taxon>Craniata</taxon>
        <taxon>Vertebrata</taxon>
        <taxon>Euteleostomi</taxon>
        <taxon>Actinopterygii</taxon>
        <taxon>Neopterygii</taxon>
        <taxon>Teleostei</taxon>
        <taxon>Ostariophysi</taxon>
        <taxon>Cypriniformes</taxon>
        <taxon>Cyprinidae</taxon>
        <taxon>Labeoninae</taxon>
        <taxon>Labeonini</taxon>
        <taxon>Cirrhinus</taxon>
    </lineage>
</organism>
<gene>
    <name evidence="5" type="ORF">QQF64_030444</name>
</gene>
<evidence type="ECO:0000313" key="6">
    <source>
        <dbReference type="Proteomes" id="UP001558613"/>
    </source>
</evidence>
<evidence type="ECO:0000256" key="3">
    <source>
        <dbReference type="ARBA" id="ARBA00022525"/>
    </source>
</evidence>
<proteinExistence type="inferred from homology"/>
<protein>
    <recommendedName>
        <fullName evidence="7">Neuromedin B</fullName>
    </recommendedName>
</protein>
<evidence type="ECO:0008006" key="7">
    <source>
        <dbReference type="Google" id="ProtNLM"/>
    </source>
</evidence>
<dbReference type="Pfam" id="PF02044">
    <property type="entry name" value="Bombesin"/>
    <property type="match status" value="1"/>
</dbReference>
<dbReference type="PANTHER" id="PTHR16866:SF3">
    <property type="entry name" value="NEUROMEDIN-B"/>
    <property type="match status" value="1"/>
</dbReference>
<evidence type="ECO:0000313" key="5">
    <source>
        <dbReference type="EMBL" id="KAL1271428.1"/>
    </source>
</evidence>
<evidence type="ECO:0000256" key="2">
    <source>
        <dbReference type="ARBA" id="ARBA00010012"/>
    </source>
</evidence>
<accession>A0ABR3N3C4</accession>
<evidence type="ECO:0000256" key="1">
    <source>
        <dbReference type="ARBA" id="ARBA00004613"/>
    </source>
</evidence>
<evidence type="ECO:0000256" key="4">
    <source>
        <dbReference type="ARBA" id="ARBA00022815"/>
    </source>
</evidence>
<dbReference type="PANTHER" id="PTHR16866">
    <property type="entry name" value="GASTRIN-RELEASING PEPTIDE"/>
    <property type="match status" value="1"/>
</dbReference>
<comment type="caution">
    <text evidence="5">The sequence shown here is derived from an EMBL/GenBank/DDBJ whole genome shotgun (WGS) entry which is preliminary data.</text>
</comment>
<keyword evidence="6" id="KW-1185">Reference proteome</keyword>
<dbReference type="InterPro" id="IPR000874">
    <property type="entry name" value="Bombesin"/>
</dbReference>
<reference evidence="5 6" key="1">
    <citation type="submission" date="2023-09" db="EMBL/GenBank/DDBJ databases">
        <authorList>
            <person name="Wang M."/>
        </authorList>
    </citation>
    <scope>NUCLEOTIDE SEQUENCE [LARGE SCALE GENOMIC DNA]</scope>
    <source>
        <strain evidence="5">GT-2023</strain>
        <tissue evidence="5">Liver</tissue>
    </source>
</reference>
<dbReference type="Proteomes" id="UP001558613">
    <property type="component" value="Unassembled WGS sequence"/>
</dbReference>
<comment type="subcellular location">
    <subcellularLocation>
        <location evidence="1">Secreted</location>
    </subcellularLocation>
</comment>
<sequence>MACRVSLVSHWPICFRLQSRVECVFTGVTPLGSQDVGPWGKEVSLVVMDCIFTFSPFYCSLDLNGTLLHDTQPSHLSDIKPTSDASSRNRPSSVSLDLTELRNKVAKIKVNPRGNLWATGHFMGKKSVVDSERLPTEDDSTMKAIEAALNPQQVEPADLYQEMLRIALQTHLDSQEIRPKVPETAILMKILDSYIQDNKK</sequence>
<keyword evidence="4" id="KW-0027">Amidation</keyword>
<keyword evidence="3" id="KW-0964">Secreted</keyword>
<dbReference type="EMBL" id="JAYMGO010000007">
    <property type="protein sequence ID" value="KAL1271428.1"/>
    <property type="molecule type" value="Genomic_DNA"/>
</dbReference>
<dbReference type="PROSITE" id="PS00257">
    <property type="entry name" value="BOMBESIN"/>
    <property type="match status" value="1"/>
</dbReference>
<comment type="similarity">
    <text evidence="2">Belongs to the bombesin/neuromedin-B/ranatensin family.</text>
</comment>
<name>A0ABR3N3C4_9TELE</name>